<dbReference type="OMA" id="EFPVDRY"/>
<feature type="region of interest" description="Disordered" evidence="6">
    <location>
        <begin position="131"/>
        <end position="156"/>
    </location>
</feature>
<keyword evidence="5" id="KW-0539">Nucleus</keyword>
<dbReference type="CDD" id="cd12365">
    <property type="entry name" value="RRM_RNPS1"/>
    <property type="match status" value="1"/>
</dbReference>
<dbReference type="PROSITE" id="PS50102">
    <property type="entry name" value="RRM"/>
    <property type="match status" value="1"/>
</dbReference>
<evidence type="ECO:0000313" key="8">
    <source>
        <dbReference type="Proteomes" id="UP000005239"/>
    </source>
</evidence>
<organism evidence="7 8">
    <name type="scientific">Pristionchus pacificus</name>
    <name type="common">Parasitic nematode worm</name>
    <dbReference type="NCBI Taxonomy" id="54126"/>
    <lineage>
        <taxon>Eukaryota</taxon>
        <taxon>Metazoa</taxon>
        <taxon>Ecdysozoa</taxon>
        <taxon>Nematoda</taxon>
        <taxon>Chromadorea</taxon>
        <taxon>Rhabditida</taxon>
        <taxon>Rhabditina</taxon>
        <taxon>Diplogasteromorpha</taxon>
        <taxon>Diplogasteroidea</taxon>
        <taxon>Neodiplogasteridae</taxon>
        <taxon>Pristionchus</taxon>
    </lineage>
</organism>
<dbReference type="Pfam" id="PF00076">
    <property type="entry name" value="RRM_1"/>
    <property type="match status" value="1"/>
</dbReference>
<evidence type="ECO:0000256" key="2">
    <source>
        <dbReference type="ARBA" id="ARBA00022664"/>
    </source>
</evidence>
<feature type="compositionally biased region" description="Basic residues" evidence="6">
    <location>
        <begin position="142"/>
        <end position="156"/>
    </location>
</feature>
<evidence type="ECO:0000256" key="1">
    <source>
        <dbReference type="ARBA" id="ARBA00004123"/>
    </source>
</evidence>
<keyword evidence="8" id="KW-1185">Reference proteome</keyword>
<evidence type="ECO:0000313" key="7">
    <source>
        <dbReference type="EnsemblMetazoa" id="PPA15395.1"/>
    </source>
</evidence>
<dbReference type="PANTHER" id="PTHR15481:SF0">
    <property type="entry name" value="LD23870P-RELATED"/>
    <property type="match status" value="1"/>
</dbReference>
<protein>
    <submittedName>
        <fullName evidence="7">Rnp-5</fullName>
    </submittedName>
</protein>
<feature type="region of interest" description="Disordered" evidence="6">
    <location>
        <begin position="1"/>
        <end position="102"/>
    </location>
</feature>
<reference evidence="7" key="2">
    <citation type="submission" date="2022-06" db="UniProtKB">
        <authorList>
            <consortium name="EnsemblMetazoa"/>
        </authorList>
    </citation>
    <scope>IDENTIFICATION</scope>
    <source>
        <strain evidence="7">PS312</strain>
    </source>
</reference>
<feature type="compositionally biased region" description="Basic residues" evidence="6">
    <location>
        <begin position="77"/>
        <end position="93"/>
    </location>
</feature>
<feature type="compositionally biased region" description="Low complexity" evidence="6">
    <location>
        <begin position="57"/>
        <end position="71"/>
    </location>
</feature>
<dbReference type="SUPFAM" id="SSF54928">
    <property type="entry name" value="RNA-binding domain, RBD"/>
    <property type="match status" value="1"/>
</dbReference>
<evidence type="ECO:0000256" key="6">
    <source>
        <dbReference type="SAM" id="MobiDB-lite"/>
    </source>
</evidence>
<accession>A0A8R1YJC0</accession>
<dbReference type="SMART" id="SM00360">
    <property type="entry name" value="RRM"/>
    <property type="match status" value="1"/>
</dbReference>
<feature type="region of interest" description="Disordered" evidence="6">
    <location>
        <begin position="233"/>
        <end position="306"/>
    </location>
</feature>
<feature type="compositionally biased region" description="Low complexity" evidence="6">
    <location>
        <begin position="12"/>
        <end position="42"/>
    </location>
</feature>
<dbReference type="GO" id="GO:0005654">
    <property type="term" value="C:nucleoplasm"/>
    <property type="evidence" value="ECO:0000318"/>
    <property type="project" value="GO_Central"/>
</dbReference>
<dbReference type="OrthoDB" id="252020at2759"/>
<evidence type="ECO:0000256" key="5">
    <source>
        <dbReference type="ARBA" id="ARBA00023242"/>
    </source>
</evidence>
<keyword evidence="2" id="KW-0507">mRNA processing</keyword>
<dbReference type="EnsemblMetazoa" id="PPA15395.1">
    <property type="protein sequence ID" value="PPA15395.1"/>
    <property type="gene ID" value="WBGene00104949"/>
</dbReference>
<dbReference type="GO" id="GO:0061574">
    <property type="term" value="C:ASAP complex"/>
    <property type="evidence" value="ECO:0000318"/>
    <property type="project" value="GO_Central"/>
</dbReference>
<dbReference type="InterPro" id="IPR012677">
    <property type="entry name" value="Nucleotide-bd_a/b_plait_sf"/>
</dbReference>
<evidence type="ECO:0000256" key="3">
    <source>
        <dbReference type="ARBA" id="ARBA00022884"/>
    </source>
</evidence>
<feature type="compositionally biased region" description="Basic residues" evidence="6">
    <location>
        <begin position="46"/>
        <end position="56"/>
    </location>
</feature>
<feature type="compositionally biased region" description="Gly residues" evidence="6">
    <location>
        <begin position="266"/>
        <end position="275"/>
    </location>
</feature>
<keyword evidence="4" id="KW-0508">mRNA splicing</keyword>
<dbReference type="InterPro" id="IPR035979">
    <property type="entry name" value="RBD_domain_sf"/>
</dbReference>
<dbReference type="GO" id="GO:0000398">
    <property type="term" value="P:mRNA splicing, via spliceosome"/>
    <property type="evidence" value="ECO:0000318"/>
    <property type="project" value="GO_Central"/>
</dbReference>
<gene>
    <name evidence="7" type="primary">WBGene00104949</name>
</gene>
<dbReference type="GO" id="GO:0003723">
    <property type="term" value="F:RNA binding"/>
    <property type="evidence" value="ECO:0007669"/>
    <property type="project" value="UniProtKB-UniRule"/>
</dbReference>
<proteinExistence type="predicted"/>
<dbReference type="GO" id="GO:0005737">
    <property type="term" value="C:cytoplasm"/>
    <property type="evidence" value="ECO:0000318"/>
    <property type="project" value="GO_Central"/>
</dbReference>
<dbReference type="InterPro" id="IPR034201">
    <property type="entry name" value="RNPS1_RRM"/>
</dbReference>
<dbReference type="AlphaFoldDB" id="A0A454XTE6"/>
<dbReference type="InterPro" id="IPR000504">
    <property type="entry name" value="RRM_dom"/>
</dbReference>
<feature type="compositionally biased region" description="Basic residues" evidence="6">
    <location>
        <begin position="293"/>
        <end position="306"/>
    </location>
</feature>
<dbReference type="Gene3D" id="3.30.70.330">
    <property type="match status" value="1"/>
</dbReference>
<comment type="subcellular location">
    <subcellularLocation>
        <location evidence="1">Nucleus</location>
    </subcellularLocation>
</comment>
<dbReference type="Proteomes" id="UP000005239">
    <property type="component" value="Unassembled WGS sequence"/>
</dbReference>
<sequence length="306" mass="33816">MVDKKDDRKARSGSSSSSSSSGSSSSGSRSSSSSSSSSSSRSPSPKNKRRVSKSPARRSSPARRPGGSRRSPSGDRRPRRRSGSPPRRRSPSPRRREGRDARQRRTFAQWIFKHCFDAMEDDLVVVNHNSLSTSRGRERVARRSRTRSPRKASPPKKLCVRHLSRNVSKEHLNEIFAIYGALKNCDLPSDRNHPHLGRGYGYIEYENVEDAEKAIKHMDGGQIDGQVIQVEITHTPAPVIRRSPPRRSPPPRRGFSPKRRGTPPYRGGGGGGGTGANQAPLGGNRRFGGGGRSRSRSPVRRRRSRS</sequence>
<name>A0A454XTE6_PRIPA</name>
<keyword evidence="3" id="KW-0694">RNA-binding</keyword>
<dbReference type="PANTHER" id="PTHR15481">
    <property type="entry name" value="RIBONUCLEIC ACID BINDING PROTEIN S1"/>
    <property type="match status" value="1"/>
</dbReference>
<feature type="compositionally biased region" description="Basic and acidic residues" evidence="6">
    <location>
        <begin position="1"/>
        <end position="10"/>
    </location>
</feature>
<accession>A0A454XTE6</accession>
<evidence type="ECO:0000256" key="4">
    <source>
        <dbReference type="ARBA" id="ARBA00023187"/>
    </source>
</evidence>
<reference evidence="8" key="1">
    <citation type="journal article" date="2008" name="Nat. Genet.">
        <title>The Pristionchus pacificus genome provides a unique perspective on nematode lifestyle and parasitism.</title>
        <authorList>
            <person name="Dieterich C."/>
            <person name="Clifton S.W."/>
            <person name="Schuster L.N."/>
            <person name="Chinwalla A."/>
            <person name="Delehaunty K."/>
            <person name="Dinkelacker I."/>
            <person name="Fulton L."/>
            <person name="Fulton R."/>
            <person name="Godfrey J."/>
            <person name="Minx P."/>
            <person name="Mitreva M."/>
            <person name="Roeseler W."/>
            <person name="Tian H."/>
            <person name="Witte H."/>
            <person name="Yang S.P."/>
            <person name="Wilson R.K."/>
            <person name="Sommer R.J."/>
        </authorList>
    </citation>
    <scope>NUCLEOTIDE SEQUENCE [LARGE SCALE GENOMIC DNA]</scope>
    <source>
        <strain evidence="8">PS312</strain>
    </source>
</reference>